<dbReference type="FunFam" id="3.30.420.10:FF:000045">
    <property type="entry name" value="3'-5' exonuclease DinG"/>
    <property type="match status" value="1"/>
</dbReference>
<dbReference type="GO" id="GO:0008408">
    <property type="term" value="F:3'-5' exonuclease activity"/>
    <property type="evidence" value="ECO:0007669"/>
    <property type="project" value="TreeGrafter"/>
</dbReference>
<evidence type="ECO:0000313" key="5">
    <source>
        <dbReference type="Proteomes" id="UP000003288"/>
    </source>
</evidence>
<accession>A0AAI9AGJ1</accession>
<keyword evidence="4" id="KW-0269">Exonuclease</keyword>
<dbReference type="AlphaFoldDB" id="A0AAI9AGJ1"/>
<dbReference type="RefSeq" id="WP_007474301.1">
    <property type="nucleotide sequence ID" value="NZ_ABCJ01000003.1"/>
</dbReference>
<reference evidence="4 5" key="1">
    <citation type="journal article" date="2011" name="Stand. Genomic Sci.">
        <title>Draft genome sequence of Caminibacter mediatlanticus strain TB-2, an epsilonproteobacterium isolated from a deep-sea hydrothermal vent.</title>
        <authorList>
            <person name="Giovannelli D."/>
            <person name="Ferriera S."/>
            <person name="Johnson J."/>
            <person name="Kravitz S."/>
            <person name="Perez-Rodriguez I."/>
            <person name="Ricci J."/>
            <person name="O'Brien C."/>
            <person name="Voordeckers J.W."/>
            <person name="Bini E."/>
            <person name="Vetriani C."/>
        </authorList>
    </citation>
    <scope>NUCLEOTIDE SEQUENCE [LARGE SCALE GENOMIC DNA]</scope>
    <source>
        <strain evidence="4 5">TB-2</strain>
    </source>
</reference>
<dbReference type="InterPro" id="IPR012337">
    <property type="entry name" value="RNaseH-like_sf"/>
</dbReference>
<dbReference type="Gene3D" id="3.30.420.10">
    <property type="entry name" value="Ribonuclease H-like superfamily/Ribonuclease H"/>
    <property type="match status" value="1"/>
</dbReference>
<dbReference type="GO" id="GO:0003677">
    <property type="term" value="F:DNA binding"/>
    <property type="evidence" value="ECO:0007669"/>
    <property type="project" value="InterPro"/>
</dbReference>
<dbReference type="Proteomes" id="UP000003288">
    <property type="component" value="Unassembled WGS sequence"/>
</dbReference>
<keyword evidence="4" id="KW-0378">Hydrolase</keyword>
<evidence type="ECO:0000256" key="1">
    <source>
        <dbReference type="ARBA" id="ARBA00025483"/>
    </source>
</evidence>
<organism evidence="4 5">
    <name type="scientific">Caminibacter mediatlanticus TB-2</name>
    <dbReference type="NCBI Taxonomy" id="391592"/>
    <lineage>
        <taxon>Bacteria</taxon>
        <taxon>Pseudomonadati</taxon>
        <taxon>Campylobacterota</taxon>
        <taxon>Epsilonproteobacteria</taxon>
        <taxon>Nautiliales</taxon>
        <taxon>Nautiliaceae</taxon>
        <taxon>Caminibacter</taxon>
    </lineage>
</organism>
<dbReference type="PANTHER" id="PTHR30231">
    <property type="entry name" value="DNA POLYMERASE III SUBUNIT EPSILON"/>
    <property type="match status" value="1"/>
</dbReference>
<dbReference type="GO" id="GO:0006260">
    <property type="term" value="P:DNA replication"/>
    <property type="evidence" value="ECO:0007669"/>
    <property type="project" value="InterPro"/>
</dbReference>
<dbReference type="GO" id="GO:0005829">
    <property type="term" value="C:cytosol"/>
    <property type="evidence" value="ECO:0007669"/>
    <property type="project" value="TreeGrafter"/>
</dbReference>
<dbReference type="NCBIfam" id="TIGR00573">
    <property type="entry name" value="dnaq"/>
    <property type="match status" value="1"/>
</dbReference>
<dbReference type="GO" id="GO:0003887">
    <property type="term" value="F:DNA-directed DNA polymerase activity"/>
    <property type="evidence" value="ECO:0007669"/>
    <property type="project" value="InterPro"/>
</dbReference>
<name>A0AAI9AGJ1_9BACT</name>
<dbReference type="EMBL" id="ABCJ01000003">
    <property type="protein sequence ID" value="EDM23771.1"/>
    <property type="molecule type" value="Genomic_DNA"/>
</dbReference>
<evidence type="ECO:0000313" key="4">
    <source>
        <dbReference type="EMBL" id="EDM23771.1"/>
    </source>
</evidence>
<keyword evidence="4" id="KW-0540">Nuclease</keyword>
<dbReference type="NCBIfam" id="NF006601">
    <property type="entry name" value="PRK09145.1"/>
    <property type="match status" value="1"/>
</dbReference>
<dbReference type="SMART" id="SM00479">
    <property type="entry name" value="EXOIII"/>
    <property type="match status" value="1"/>
</dbReference>
<proteinExistence type="predicted"/>
<dbReference type="CDD" id="cd06127">
    <property type="entry name" value="DEDDh"/>
    <property type="match status" value="1"/>
</dbReference>
<gene>
    <name evidence="4" type="ORF">CMTB2_00849</name>
</gene>
<dbReference type="InterPro" id="IPR013520">
    <property type="entry name" value="Ribonucl_H"/>
</dbReference>
<comment type="function">
    <text evidence="1">DNA polymerase III is a complex, multichain enzyme responsible for most of the replicative synthesis in bacteria. The epsilon subunit contain the editing function and is a proofreading 3'-5' exonuclease.</text>
</comment>
<dbReference type="Pfam" id="PF00929">
    <property type="entry name" value="RNase_T"/>
    <property type="match status" value="1"/>
</dbReference>
<comment type="caution">
    <text evidence="4">The sequence shown here is derived from an EMBL/GenBank/DDBJ whole genome shotgun (WGS) entry which is preliminary data.</text>
</comment>
<evidence type="ECO:0000256" key="2">
    <source>
        <dbReference type="ARBA" id="ARBA00026073"/>
    </source>
</evidence>
<evidence type="ECO:0000259" key="3">
    <source>
        <dbReference type="SMART" id="SM00479"/>
    </source>
</evidence>
<dbReference type="InterPro" id="IPR036397">
    <property type="entry name" value="RNaseH_sf"/>
</dbReference>
<dbReference type="InterPro" id="IPR006054">
    <property type="entry name" value="DnaQ"/>
</dbReference>
<dbReference type="PANTHER" id="PTHR30231:SF7">
    <property type="entry name" value="BLR4117 PROTEIN"/>
    <property type="match status" value="1"/>
</dbReference>
<comment type="subunit">
    <text evidence="2">DNA polymerase III contains a core (composed of alpha, epsilon and theta chains) that associates with a tau subunit. This core dimerizes to form the POLIII' complex. PolIII' associates with the gamma complex (composed of gamma, delta, delta', psi and chi chains) and with the beta chain to form the complete DNA polymerase III complex.</text>
</comment>
<sequence>MISFLKKFQKKKLKDKNFSFLYEEYTGDEVVVIDTETTGLDTKKDEIISIGAVIVKNNKILLSKKFHIYVKTTKKISNDSIKIHKITPTTLKNAVETKEAIYEFLNFIQNRPIVGYYLEFDIAMINKLTKKYLGIKLSNRQIEVSSLYYDKKIGIIPQKNVDLRFDSIMKDLNLPIFKKHNALNDAIMTALIYIKLNFKNLKLK</sequence>
<feature type="domain" description="Exonuclease" evidence="3">
    <location>
        <begin position="29"/>
        <end position="202"/>
    </location>
</feature>
<dbReference type="SUPFAM" id="SSF53098">
    <property type="entry name" value="Ribonuclease H-like"/>
    <property type="match status" value="1"/>
</dbReference>
<protein>
    <submittedName>
        <fullName evidence="4">Exonuclease</fullName>
    </submittedName>
</protein>